<accession>A0ABW9GZB6</accession>
<dbReference type="PANTHER" id="PTHR13774">
    <property type="entry name" value="PHENAZINE BIOSYNTHESIS PROTEIN"/>
    <property type="match status" value="1"/>
</dbReference>
<dbReference type="Pfam" id="PF02567">
    <property type="entry name" value="PhzC-PhzF"/>
    <property type="match status" value="1"/>
</dbReference>
<gene>
    <name evidence="3" type="ORF">ACKQTC_06200</name>
</gene>
<dbReference type="RefSeq" id="WP_408977567.1">
    <property type="nucleotide sequence ID" value="NZ_JBJUVG010000008.1"/>
</dbReference>
<dbReference type="PIRSF" id="PIRSF016184">
    <property type="entry name" value="PhzC_PhzF"/>
    <property type="match status" value="1"/>
</dbReference>
<dbReference type="Proteomes" id="UP001631949">
    <property type="component" value="Unassembled WGS sequence"/>
</dbReference>
<evidence type="ECO:0000256" key="1">
    <source>
        <dbReference type="ARBA" id="ARBA00008270"/>
    </source>
</evidence>
<keyword evidence="2" id="KW-0413">Isomerase</keyword>
<reference evidence="3 4" key="1">
    <citation type="journal article" date="2016" name="Int. J. Syst. Evol. Microbiol.">
        <title>Peptococcus simiae sp. nov., isolated from rhesus macaque faeces and emended description of the genus Peptococcus.</title>
        <authorList>
            <person name="Shkoporov A.N."/>
            <person name="Efimov B.A."/>
            <person name="Kondova I."/>
            <person name="Ouwerling B."/>
            <person name="Chaplin A.V."/>
            <person name="Shcherbakova V.A."/>
            <person name="Langermans J.A.M."/>
        </authorList>
    </citation>
    <scope>NUCLEOTIDE SEQUENCE [LARGE SCALE GENOMIC DNA]</scope>
    <source>
        <strain evidence="3 4">M108</strain>
    </source>
</reference>
<evidence type="ECO:0000256" key="2">
    <source>
        <dbReference type="ARBA" id="ARBA00023235"/>
    </source>
</evidence>
<proteinExistence type="inferred from homology"/>
<dbReference type="SUPFAM" id="SSF54506">
    <property type="entry name" value="Diaminopimelate epimerase-like"/>
    <property type="match status" value="1"/>
</dbReference>
<comment type="similarity">
    <text evidence="1">Belongs to the PhzF family.</text>
</comment>
<dbReference type="NCBIfam" id="TIGR00654">
    <property type="entry name" value="PhzF_family"/>
    <property type="match status" value="1"/>
</dbReference>
<protein>
    <submittedName>
        <fullName evidence="3">PhzF family phenazine biosynthesis protein</fullName>
    </submittedName>
</protein>
<name>A0ABW9GZB6_9FIRM</name>
<sequence length="264" mass="29218">MQQFIVDAFTDQVFKGNPAAVCLPDRPLTDETMLNIAAENKLSETAFLTEEAGGYRLRWFTPEAEIDLCGHATLATAFVVLTILTPDKDEVAFQTQSGTLTVRREDGFFWMDFPAYDLTEVPVTDQMAEALGVRPTKAYLGRDLLCRLDREEEVRDLIPDQDKLADLDGLLVHVTARGEDYDMVSRSFGPKIGIAEDPVCGSGHCHIFPYWAGALDQTAFKGYQASARGGEIDGRLVGDRVQLGGQAALFSRSDIFLPDDERDE</sequence>
<dbReference type="InterPro" id="IPR003719">
    <property type="entry name" value="Phenazine_PhzF-like"/>
</dbReference>
<evidence type="ECO:0000313" key="3">
    <source>
        <dbReference type="EMBL" id="MFM9413952.1"/>
    </source>
</evidence>
<dbReference type="Gene3D" id="3.10.310.10">
    <property type="entry name" value="Diaminopimelate Epimerase, Chain A, domain 1"/>
    <property type="match status" value="2"/>
</dbReference>
<comment type="caution">
    <text evidence="3">The sequence shown here is derived from an EMBL/GenBank/DDBJ whole genome shotgun (WGS) entry which is preliminary data.</text>
</comment>
<keyword evidence="4" id="KW-1185">Reference proteome</keyword>
<organism evidence="3 4">
    <name type="scientific">Peptococcus simiae</name>
    <dbReference type="NCBI Taxonomy" id="1643805"/>
    <lineage>
        <taxon>Bacteria</taxon>
        <taxon>Bacillati</taxon>
        <taxon>Bacillota</taxon>
        <taxon>Clostridia</taxon>
        <taxon>Eubacteriales</taxon>
        <taxon>Peptococcaceae</taxon>
        <taxon>Peptococcus</taxon>
    </lineage>
</organism>
<evidence type="ECO:0000313" key="4">
    <source>
        <dbReference type="Proteomes" id="UP001631949"/>
    </source>
</evidence>
<dbReference type="PANTHER" id="PTHR13774:SF17">
    <property type="entry name" value="PHENAZINE BIOSYNTHESIS-LIKE DOMAIN-CONTAINING PROTEIN"/>
    <property type="match status" value="1"/>
</dbReference>
<dbReference type="EMBL" id="JBJUVG010000008">
    <property type="protein sequence ID" value="MFM9413952.1"/>
    <property type="molecule type" value="Genomic_DNA"/>
</dbReference>